<dbReference type="AlphaFoldDB" id="A0A8J8KGP8"/>
<feature type="domain" description="D-isomer specific 2-hydroxyacid dehydrogenase NAD-binding" evidence="4">
    <location>
        <begin position="117"/>
        <end position="290"/>
    </location>
</feature>
<dbReference type="Pfam" id="PF02826">
    <property type="entry name" value="2-Hacid_dh_C"/>
    <property type="match status" value="1"/>
</dbReference>
<dbReference type="OrthoDB" id="34275at2157"/>
<dbReference type="InterPro" id="IPR036291">
    <property type="entry name" value="NAD(P)-bd_dom_sf"/>
</dbReference>
<evidence type="ECO:0000256" key="2">
    <source>
        <dbReference type="ARBA" id="ARBA00023002"/>
    </source>
</evidence>
<dbReference type="RefSeq" id="WP_174703313.1">
    <property type="nucleotide sequence ID" value="NZ_JABURA010000003.1"/>
</dbReference>
<proteinExistence type="inferred from homology"/>
<dbReference type="SUPFAM" id="SSF51735">
    <property type="entry name" value="NAD(P)-binding Rossmann-fold domains"/>
    <property type="match status" value="1"/>
</dbReference>
<keyword evidence="2" id="KW-0560">Oxidoreductase</keyword>
<dbReference type="CDD" id="cd12167">
    <property type="entry name" value="2-Hacid_dh_8"/>
    <property type="match status" value="1"/>
</dbReference>
<dbReference type="InterPro" id="IPR006140">
    <property type="entry name" value="D-isomer_DH_NAD-bd"/>
</dbReference>
<dbReference type="PANTHER" id="PTHR42789:SF1">
    <property type="entry name" value="D-ISOMER SPECIFIC 2-HYDROXYACID DEHYDROGENASE FAMILY PROTEIN (AFU_ORTHOLOGUE AFUA_6G10090)"/>
    <property type="match status" value="1"/>
</dbReference>
<dbReference type="InterPro" id="IPR050857">
    <property type="entry name" value="D-2-hydroxyacid_DH"/>
</dbReference>
<reference evidence="5" key="1">
    <citation type="submission" date="2020-06" db="EMBL/GenBank/DDBJ databases">
        <title>Haloterrigena sp. nov., an extremely halophilic archaeon isolated from a saline sediment.</title>
        <authorList>
            <person name="Liu B.-B."/>
        </authorList>
    </citation>
    <scope>NUCLEOTIDE SEQUENCE</scope>
    <source>
        <strain evidence="5">SYSU A121-1</strain>
    </source>
</reference>
<evidence type="ECO:0000259" key="4">
    <source>
        <dbReference type="Pfam" id="PF02826"/>
    </source>
</evidence>
<keyword evidence="3" id="KW-0520">NAD</keyword>
<comment type="similarity">
    <text evidence="1">Belongs to the D-isomer specific 2-hydroxyacid dehydrogenase family.</text>
</comment>
<dbReference type="EMBL" id="JABURA010000003">
    <property type="protein sequence ID" value="NUB93658.1"/>
    <property type="molecule type" value="Genomic_DNA"/>
</dbReference>
<dbReference type="GO" id="GO:0051287">
    <property type="term" value="F:NAD binding"/>
    <property type="evidence" value="ECO:0007669"/>
    <property type="project" value="InterPro"/>
</dbReference>
<sequence length="329" mass="36051">MNVFVTLPDGELRNDFFPTEVRHRLESLSAVSWNPSTDDLSEDALRERIEGVDVLVTGWGSPQVTADVLEAADDLQLIAHTGGSVGPLVSEAVYDAGIRVVSANDVMADYTAEHTFGSIVAKLRAVPELDASMKAGEFGADDVDIRTLYGKDVGLVGLGTIGRKLLDHMASFDVSASIYDPYVDAEELAEYPFATLTDLETALDAEIVSVHAARTEETIGMLDADRLARIPDGALFANTARAEIVDEAALMEELRSGRLSGVFDVYHREPLPADHELRELDNVLLTPHVGGSQIRGPLTEAVIDDIERFERDQPLEHEIPRRQWKTMTR</sequence>
<dbReference type="SUPFAM" id="SSF52283">
    <property type="entry name" value="Formate/glycerate dehydrogenase catalytic domain-like"/>
    <property type="match status" value="1"/>
</dbReference>
<dbReference type="Proteomes" id="UP000728647">
    <property type="component" value="Unassembled WGS sequence"/>
</dbReference>
<dbReference type="Gene3D" id="3.40.50.720">
    <property type="entry name" value="NAD(P)-binding Rossmann-like Domain"/>
    <property type="match status" value="2"/>
</dbReference>
<evidence type="ECO:0000256" key="3">
    <source>
        <dbReference type="ARBA" id="ARBA00023027"/>
    </source>
</evidence>
<name>A0A8J8KGP8_9EURY</name>
<protein>
    <submittedName>
        <fullName evidence="5">Hydroxyacid dehydrogenase</fullName>
    </submittedName>
</protein>
<evidence type="ECO:0000313" key="6">
    <source>
        <dbReference type="Proteomes" id="UP000728647"/>
    </source>
</evidence>
<comment type="caution">
    <text evidence="5">The sequence shown here is derived from an EMBL/GenBank/DDBJ whole genome shotgun (WGS) entry which is preliminary data.</text>
</comment>
<gene>
    <name evidence="5" type="ORF">HT576_22015</name>
</gene>
<accession>A0A8J8KGP8</accession>
<organism evidence="5 6">
    <name type="scientific">Haloterrigena gelatinilytica</name>
    <dbReference type="NCBI Taxonomy" id="2741724"/>
    <lineage>
        <taxon>Archaea</taxon>
        <taxon>Methanobacteriati</taxon>
        <taxon>Methanobacteriota</taxon>
        <taxon>Stenosarchaea group</taxon>
        <taxon>Halobacteria</taxon>
        <taxon>Halobacteriales</taxon>
        <taxon>Natrialbaceae</taxon>
        <taxon>Haloterrigena</taxon>
    </lineage>
</organism>
<evidence type="ECO:0000256" key="1">
    <source>
        <dbReference type="ARBA" id="ARBA00005854"/>
    </source>
</evidence>
<dbReference type="PANTHER" id="PTHR42789">
    <property type="entry name" value="D-ISOMER SPECIFIC 2-HYDROXYACID DEHYDROGENASE FAMILY PROTEIN (AFU_ORTHOLOGUE AFUA_6G10090)"/>
    <property type="match status" value="1"/>
</dbReference>
<evidence type="ECO:0000313" key="5">
    <source>
        <dbReference type="EMBL" id="NUB93658.1"/>
    </source>
</evidence>
<dbReference type="GO" id="GO:0016616">
    <property type="term" value="F:oxidoreductase activity, acting on the CH-OH group of donors, NAD or NADP as acceptor"/>
    <property type="evidence" value="ECO:0007669"/>
    <property type="project" value="InterPro"/>
</dbReference>